<dbReference type="GO" id="GO:0006952">
    <property type="term" value="P:defense response"/>
    <property type="evidence" value="ECO:0007669"/>
    <property type="project" value="UniProtKB-KW"/>
</dbReference>
<dbReference type="PANTHER" id="PTHR32176:SF117">
    <property type="entry name" value="PATATIN"/>
    <property type="match status" value="1"/>
</dbReference>
<evidence type="ECO:0000256" key="2">
    <source>
        <dbReference type="ARBA" id="ARBA00022801"/>
    </source>
</evidence>
<dbReference type="OrthoDB" id="1658288at2759"/>
<feature type="active site" description="Proton acceptor" evidence="6">
    <location>
        <position position="238"/>
    </location>
</feature>
<accession>A0A1R3I8V4</accession>
<dbReference type="OMA" id="QCRMILR"/>
<comment type="function">
    <text evidence="7">Lipolytic acyl hydrolase (LAH).</text>
</comment>
<dbReference type="Pfam" id="PF01734">
    <property type="entry name" value="Patatin"/>
    <property type="match status" value="1"/>
</dbReference>
<keyword evidence="2 6" id="KW-0378">Hydrolase</keyword>
<dbReference type="GO" id="GO:0047372">
    <property type="term" value="F:monoacylglycerol lipase activity"/>
    <property type="evidence" value="ECO:0007669"/>
    <property type="project" value="TreeGrafter"/>
</dbReference>
<dbReference type="EC" id="3.1.1.-" evidence="7"/>
<keyword evidence="3" id="KW-0611">Plant defense</keyword>
<dbReference type="EMBL" id="AWWV01010501">
    <property type="protein sequence ID" value="OMO79023.1"/>
    <property type="molecule type" value="Genomic_DNA"/>
</dbReference>
<evidence type="ECO:0000256" key="7">
    <source>
        <dbReference type="RuleBase" id="RU361262"/>
    </source>
</evidence>
<evidence type="ECO:0000259" key="8">
    <source>
        <dbReference type="PROSITE" id="PS51635"/>
    </source>
</evidence>
<feature type="active site" description="Nucleophile" evidence="6">
    <location>
        <position position="87"/>
    </location>
</feature>
<dbReference type="STRING" id="210143.A0A1R3I8V4"/>
<evidence type="ECO:0000256" key="4">
    <source>
        <dbReference type="ARBA" id="ARBA00022963"/>
    </source>
</evidence>
<feature type="short sequence motif" description="GXGXXG" evidence="6">
    <location>
        <begin position="47"/>
        <end position="52"/>
    </location>
</feature>
<evidence type="ECO:0000256" key="6">
    <source>
        <dbReference type="PROSITE-ProRule" id="PRU01161"/>
    </source>
</evidence>
<feature type="short sequence motif" description="DGA/G" evidence="6">
    <location>
        <begin position="238"/>
        <end position="240"/>
    </location>
</feature>
<comment type="similarity">
    <text evidence="1 7">Belongs to the patatin family.</text>
</comment>
<dbReference type="FunFam" id="3.40.1090.10:FF:000005">
    <property type="entry name" value="Patatin"/>
    <property type="match status" value="1"/>
</dbReference>
<sequence>MENTQKYTIESIQKHIIPKFNFFSDSPRSPLQPPTYGNLVTILSIDGGGIRGLIPGTILAFLESQLQKLDGEKARLADYFDVISGTSTGGLVTAMLTTPNPKEGNRPLFAAKDIKDFYLEHCPKIFPQDSSAFAPARSVVKSMMGPKYDGKYLHDIVREKLGETKLHQTLTNIVIPTFDIKQLQPKIFCSYEVKSDPCKDALLSDICIGTSAAPTYLPAHHFVTQDPTGKPIEFNLIDGGVAANNPALVAINEVTKEILRGNPEFFPIKPTDYARFLVVSLGTGSAKCEEKYHATQAAKWGLLGWLTSENSTPLIDIFMQSSSDMVDFHIATVFQALQSEDSYLRIQDDTLSEQMSSVDIATKENLENLVKAGEELLKKPVSRVNLGTGQSEPASKVTNEEALIRVAEVLSKEKRLRDMRSPNRNLVTKASPTT</sequence>
<feature type="domain" description="PNPLA" evidence="8">
    <location>
        <begin position="43"/>
        <end position="251"/>
    </location>
</feature>
<organism evidence="9 10">
    <name type="scientific">Corchorus capsularis</name>
    <name type="common">Jute</name>
    <dbReference type="NCBI Taxonomy" id="210143"/>
    <lineage>
        <taxon>Eukaryota</taxon>
        <taxon>Viridiplantae</taxon>
        <taxon>Streptophyta</taxon>
        <taxon>Embryophyta</taxon>
        <taxon>Tracheophyta</taxon>
        <taxon>Spermatophyta</taxon>
        <taxon>Magnoliopsida</taxon>
        <taxon>eudicotyledons</taxon>
        <taxon>Gunneridae</taxon>
        <taxon>Pentapetalae</taxon>
        <taxon>rosids</taxon>
        <taxon>malvids</taxon>
        <taxon>Malvales</taxon>
        <taxon>Malvaceae</taxon>
        <taxon>Grewioideae</taxon>
        <taxon>Apeibeae</taxon>
        <taxon>Corchorus</taxon>
    </lineage>
</organism>
<evidence type="ECO:0000313" key="9">
    <source>
        <dbReference type="EMBL" id="OMO79023.1"/>
    </source>
</evidence>
<evidence type="ECO:0000256" key="5">
    <source>
        <dbReference type="ARBA" id="ARBA00023098"/>
    </source>
</evidence>
<dbReference type="CDD" id="cd07214">
    <property type="entry name" value="Pat17_isozyme_like"/>
    <property type="match status" value="1"/>
</dbReference>
<dbReference type="InterPro" id="IPR016035">
    <property type="entry name" value="Acyl_Trfase/lysoPLipase"/>
</dbReference>
<dbReference type="PANTHER" id="PTHR32176">
    <property type="entry name" value="XYLOSE ISOMERASE"/>
    <property type="match status" value="1"/>
</dbReference>
<dbReference type="GO" id="GO:0016042">
    <property type="term" value="P:lipid catabolic process"/>
    <property type="evidence" value="ECO:0007669"/>
    <property type="project" value="UniProtKB-UniRule"/>
</dbReference>
<dbReference type="InterPro" id="IPR002641">
    <property type="entry name" value="PNPLA_dom"/>
</dbReference>
<dbReference type="SUPFAM" id="SSF52151">
    <property type="entry name" value="FabD/lysophospholipase-like"/>
    <property type="match status" value="1"/>
</dbReference>
<feature type="short sequence motif" description="GXSXG" evidence="6">
    <location>
        <begin position="85"/>
        <end position="89"/>
    </location>
</feature>
<dbReference type="PROSITE" id="PS51635">
    <property type="entry name" value="PNPLA"/>
    <property type="match status" value="1"/>
</dbReference>
<gene>
    <name evidence="9" type="ORF">CCACVL1_13966</name>
</gene>
<keyword evidence="4 6" id="KW-0442">Lipid degradation</keyword>
<protein>
    <recommendedName>
        <fullName evidence="7">Patatin</fullName>
        <ecNumber evidence="7">3.1.1.-</ecNumber>
    </recommendedName>
</protein>
<evidence type="ECO:0000256" key="1">
    <source>
        <dbReference type="ARBA" id="ARBA00010240"/>
    </source>
</evidence>
<evidence type="ECO:0000313" key="10">
    <source>
        <dbReference type="Proteomes" id="UP000188268"/>
    </source>
</evidence>
<dbReference type="GO" id="GO:0004620">
    <property type="term" value="F:phospholipase activity"/>
    <property type="evidence" value="ECO:0007669"/>
    <property type="project" value="TreeGrafter"/>
</dbReference>
<dbReference type="Gene3D" id="3.40.1090.10">
    <property type="entry name" value="Cytosolic phospholipase A2 catalytic domain"/>
    <property type="match status" value="1"/>
</dbReference>
<reference evidence="9 10" key="1">
    <citation type="submission" date="2013-09" db="EMBL/GenBank/DDBJ databases">
        <title>Corchorus capsularis genome sequencing.</title>
        <authorList>
            <person name="Alam M."/>
            <person name="Haque M.S."/>
            <person name="Islam M.S."/>
            <person name="Emdad E.M."/>
            <person name="Islam M.M."/>
            <person name="Ahmed B."/>
            <person name="Halim A."/>
            <person name="Hossen Q.M.M."/>
            <person name="Hossain M.Z."/>
            <person name="Ahmed R."/>
            <person name="Khan M.M."/>
            <person name="Islam R."/>
            <person name="Rashid M.M."/>
            <person name="Khan S.A."/>
            <person name="Rahman M.S."/>
            <person name="Alam M."/>
        </authorList>
    </citation>
    <scope>NUCLEOTIDE SEQUENCE [LARGE SCALE GENOMIC DNA]</scope>
    <source>
        <strain evidence="10">cv. CVL-1</strain>
        <tissue evidence="9">Whole seedling</tissue>
    </source>
</reference>
<evidence type="ECO:0000256" key="3">
    <source>
        <dbReference type="ARBA" id="ARBA00022821"/>
    </source>
</evidence>
<dbReference type="Proteomes" id="UP000188268">
    <property type="component" value="Unassembled WGS sequence"/>
</dbReference>
<name>A0A1R3I8V4_COCAP</name>
<keyword evidence="5 6" id="KW-0443">Lipid metabolism</keyword>
<comment type="domain">
    <text evidence="7">The nitrogen atoms of the two glycine residues in the GGXR motif define the oxyanion hole, and stabilize the oxyanion that forms during the nucleophilic attack by the catalytic serine during substrate cleavage.</text>
</comment>
<comment type="caution">
    <text evidence="9">The sequence shown here is derived from an EMBL/GenBank/DDBJ whole genome shotgun (WGS) entry which is preliminary data.</text>
</comment>
<keyword evidence="10" id="KW-1185">Reference proteome</keyword>
<proteinExistence type="inferred from homology"/>
<dbReference type="Gramene" id="OMO79023">
    <property type="protein sequence ID" value="OMO79023"/>
    <property type="gene ID" value="CCACVL1_13966"/>
</dbReference>
<dbReference type="AlphaFoldDB" id="A0A1R3I8V4"/>